<keyword evidence="4" id="KW-1185">Reference proteome</keyword>
<dbReference type="RefSeq" id="WP_317224834.1">
    <property type="nucleotide sequence ID" value="NZ_JAWJEJ010000001.1"/>
</dbReference>
<organism evidence="3 4">
    <name type="scientific">Sphingomonas agrestis</name>
    <dbReference type="NCBI Taxonomy" id="3080540"/>
    <lineage>
        <taxon>Bacteria</taxon>
        <taxon>Pseudomonadati</taxon>
        <taxon>Pseudomonadota</taxon>
        <taxon>Alphaproteobacteria</taxon>
        <taxon>Sphingomonadales</taxon>
        <taxon>Sphingomonadaceae</taxon>
        <taxon>Sphingomonas</taxon>
    </lineage>
</organism>
<evidence type="ECO:0000256" key="2">
    <source>
        <dbReference type="SAM" id="Phobius"/>
    </source>
</evidence>
<keyword evidence="2" id="KW-1133">Transmembrane helix</keyword>
<evidence type="ECO:0000313" key="4">
    <source>
        <dbReference type="Proteomes" id="UP001273531"/>
    </source>
</evidence>
<dbReference type="EMBL" id="JAWJEJ010000001">
    <property type="protein sequence ID" value="MDV3455618.1"/>
    <property type="molecule type" value="Genomic_DNA"/>
</dbReference>
<reference evidence="3 4" key="1">
    <citation type="submission" date="2023-10" db="EMBL/GenBank/DDBJ databases">
        <title>Sphingomonas sp. HF-S4 16S ribosomal RNA gene Genome sequencing and assembly.</title>
        <authorList>
            <person name="Lee H."/>
        </authorList>
    </citation>
    <scope>NUCLEOTIDE SEQUENCE [LARGE SCALE GENOMIC DNA]</scope>
    <source>
        <strain evidence="3 4">HF-S4</strain>
    </source>
</reference>
<sequence length="325" mass="33771">MNLPIPLVAGVLGGAVALGALVVPAPMLEGLVMASGLPAIVAAAEPPLGFTARALFGLGAGGSVAAFGWFALSILLGTRAITDDERAPESDAVRAPVLRRADAHPDAPPRPPLLATRDLGRPFDARGPLADVVNVAPALVETVPAEKPLPLGARDPAPEAVRGVPLAPQVDEPVEPIEQPLPRDLDQPLAAFDPAAMPEVPLDAPVVLPPLSVKPAVFEPSERFEVYELPTPPRAEPVPRNEAITRPETEASVHALLERLERGVIRKGIATGAEIATGPAAAPLPMTPPASAPSTGAAPRVERRSRPRGFEDTLITLRNLAARRA</sequence>
<feature type="transmembrane region" description="Helical" evidence="2">
    <location>
        <begin position="53"/>
        <end position="76"/>
    </location>
</feature>
<gene>
    <name evidence="3" type="ORF">RZN05_01375</name>
</gene>
<feature type="compositionally biased region" description="Basic and acidic residues" evidence="1">
    <location>
        <begin position="300"/>
        <end position="311"/>
    </location>
</feature>
<accession>A0ABU3Y319</accession>
<feature type="region of interest" description="Disordered" evidence="1">
    <location>
        <begin position="279"/>
        <end position="312"/>
    </location>
</feature>
<name>A0ABU3Y319_9SPHN</name>
<protein>
    <submittedName>
        <fullName evidence="3">Uncharacterized protein</fullName>
    </submittedName>
</protein>
<keyword evidence="2" id="KW-0812">Transmembrane</keyword>
<evidence type="ECO:0000313" key="3">
    <source>
        <dbReference type="EMBL" id="MDV3455618.1"/>
    </source>
</evidence>
<proteinExistence type="predicted"/>
<keyword evidence="2" id="KW-0472">Membrane</keyword>
<dbReference type="Proteomes" id="UP001273531">
    <property type="component" value="Unassembled WGS sequence"/>
</dbReference>
<evidence type="ECO:0000256" key="1">
    <source>
        <dbReference type="SAM" id="MobiDB-lite"/>
    </source>
</evidence>
<comment type="caution">
    <text evidence="3">The sequence shown here is derived from an EMBL/GenBank/DDBJ whole genome shotgun (WGS) entry which is preliminary data.</text>
</comment>